<feature type="transmembrane region" description="Helical" evidence="1">
    <location>
        <begin position="20"/>
        <end position="38"/>
    </location>
</feature>
<dbReference type="EMBL" id="VOXD01000042">
    <property type="protein sequence ID" value="TXF85991.1"/>
    <property type="molecule type" value="Genomic_DNA"/>
</dbReference>
<reference evidence="2 3" key="1">
    <citation type="submission" date="2019-08" db="EMBL/GenBank/DDBJ databases">
        <title>Lewinella sp. strain SSH13 Genome sequencing and assembly.</title>
        <authorList>
            <person name="Kim I."/>
        </authorList>
    </citation>
    <scope>NUCLEOTIDE SEQUENCE [LARGE SCALE GENOMIC DNA]</scope>
    <source>
        <strain evidence="2 3">SSH13</strain>
    </source>
</reference>
<sequence length="172" mass="19545">MDNKRPLSFKMRIIHRYLGFFLAGIMAIYAVSGIILVFRRTNFLKQNVKTERVIAANLAPEAVGEALKIKDFEVKKTEGDVISFGEANTYNLATGEVVTYKKQYGYVVDKIVHLHKATTNDPMYYLNIFFGLSLLFFVISAFWMYLPDGKILRKGLIFTAGGIILTLIMLFV</sequence>
<keyword evidence="1" id="KW-1133">Transmembrane helix</keyword>
<dbReference type="AlphaFoldDB" id="A0A5C7F5K9"/>
<feature type="transmembrane region" description="Helical" evidence="1">
    <location>
        <begin position="124"/>
        <end position="145"/>
    </location>
</feature>
<gene>
    <name evidence="2" type="ORF">FUA23_19845</name>
</gene>
<evidence type="ECO:0000313" key="2">
    <source>
        <dbReference type="EMBL" id="TXF85991.1"/>
    </source>
</evidence>
<proteinExistence type="predicted"/>
<comment type="caution">
    <text evidence="2">The sequence shown here is derived from an EMBL/GenBank/DDBJ whole genome shotgun (WGS) entry which is preliminary data.</text>
</comment>
<evidence type="ECO:0000313" key="3">
    <source>
        <dbReference type="Proteomes" id="UP000321907"/>
    </source>
</evidence>
<dbReference type="InterPro" id="IPR005625">
    <property type="entry name" value="PepSY-ass_TM"/>
</dbReference>
<protein>
    <submittedName>
        <fullName evidence="2">PepSY domain-containing protein</fullName>
    </submittedName>
</protein>
<keyword evidence="1" id="KW-0472">Membrane</keyword>
<dbReference type="OrthoDB" id="6330679at2"/>
<keyword evidence="1" id="KW-0812">Transmembrane</keyword>
<feature type="transmembrane region" description="Helical" evidence="1">
    <location>
        <begin position="151"/>
        <end position="171"/>
    </location>
</feature>
<organism evidence="2 3">
    <name type="scientific">Neolewinella aurantiaca</name>
    <dbReference type="NCBI Taxonomy" id="2602767"/>
    <lineage>
        <taxon>Bacteria</taxon>
        <taxon>Pseudomonadati</taxon>
        <taxon>Bacteroidota</taxon>
        <taxon>Saprospiria</taxon>
        <taxon>Saprospirales</taxon>
        <taxon>Lewinellaceae</taxon>
        <taxon>Neolewinella</taxon>
    </lineage>
</organism>
<keyword evidence="3" id="KW-1185">Reference proteome</keyword>
<dbReference type="RefSeq" id="WP_147932521.1">
    <property type="nucleotide sequence ID" value="NZ_VOXD01000042.1"/>
</dbReference>
<evidence type="ECO:0000256" key="1">
    <source>
        <dbReference type="SAM" id="Phobius"/>
    </source>
</evidence>
<dbReference type="Pfam" id="PF03929">
    <property type="entry name" value="PepSY_TM"/>
    <property type="match status" value="1"/>
</dbReference>
<accession>A0A5C7F5K9</accession>
<name>A0A5C7F5K9_9BACT</name>
<dbReference type="Proteomes" id="UP000321907">
    <property type="component" value="Unassembled WGS sequence"/>
</dbReference>